<evidence type="ECO:0000313" key="1">
    <source>
        <dbReference type="EMBL" id="EXA28542.1"/>
    </source>
</evidence>
<reference evidence="1" key="2">
    <citation type="submission" date="2014-02" db="EMBL/GenBank/DDBJ databases">
        <title>Annotation of the Genome Sequence of Fusarium oxysporum HDV247.</title>
        <authorList>
            <consortium name="The Broad Institute Genomics Platform"/>
            <person name="Ma L.-J."/>
            <person name="Corby-Kistler H."/>
            <person name="Broz K."/>
            <person name="Gale L.R."/>
            <person name="Jonkers W."/>
            <person name="O'Donnell K."/>
            <person name="Ploetz R."/>
            <person name="Steinberg C."/>
            <person name="Schwartz D.C."/>
            <person name="VanEtten H."/>
            <person name="Zhou S."/>
            <person name="Young S.K."/>
            <person name="Zeng Q."/>
            <person name="Gargeya S."/>
            <person name="Fitzgerald M."/>
            <person name="Abouelleil A."/>
            <person name="Alvarado L."/>
            <person name="Chapman S.B."/>
            <person name="Gainer-Dewar J."/>
            <person name="Goldberg J."/>
            <person name="Griggs A."/>
            <person name="Gujja S."/>
            <person name="Hansen M."/>
            <person name="Howarth C."/>
            <person name="Imamovic A."/>
            <person name="Ireland A."/>
            <person name="Larimer J."/>
            <person name="McCowan C."/>
            <person name="Murphy C."/>
            <person name="Pearson M."/>
            <person name="Poon T.W."/>
            <person name="Priest M."/>
            <person name="Roberts A."/>
            <person name="Saif S."/>
            <person name="Shea T."/>
            <person name="Sykes S."/>
            <person name="Wortman J."/>
            <person name="Nusbaum C."/>
            <person name="Birren B."/>
        </authorList>
    </citation>
    <scope>NUCLEOTIDE SEQUENCE</scope>
    <source>
        <strain evidence="1">HDV247</strain>
    </source>
</reference>
<dbReference type="EMBL" id="KI981342">
    <property type="protein sequence ID" value="EXA28542.1"/>
    <property type="molecule type" value="Genomic_DNA"/>
</dbReference>
<organism evidence="1">
    <name type="scientific">Fusarium oxysporum f. sp. pisi HDV247</name>
    <dbReference type="NCBI Taxonomy" id="1080344"/>
    <lineage>
        <taxon>Eukaryota</taxon>
        <taxon>Fungi</taxon>
        <taxon>Dikarya</taxon>
        <taxon>Ascomycota</taxon>
        <taxon>Pezizomycotina</taxon>
        <taxon>Sordariomycetes</taxon>
        <taxon>Hypocreomycetidae</taxon>
        <taxon>Hypocreales</taxon>
        <taxon>Nectriaceae</taxon>
        <taxon>Fusarium</taxon>
        <taxon>Fusarium oxysporum species complex</taxon>
    </lineage>
</organism>
<dbReference type="Proteomes" id="UP000030751">
    <property type="component" value="Unassembled WGS sequence"/>
</dbReference>
<protein>
    <submittedName>
        <fullName evidence="1">Uncharacterized protein</fullName>
    </submittedName>
</protein>
<dbReference type="AlphaFoldDB" id="W9NEZ5"/>
<reference evidence="1" key="1">
    <citation type="submission" date="2011-10" db="EMBL/GenBank/DDBJ databases">
        <title>The Genome Sequence of Fusarium oxysporum HDV247.</title>
        <authorList>
            <consortium name="The Broad Institute Genome Sequencing Platform"/>
            <person name="Ma L.-J."/>
            <person name="Gale L.R."/>
            <person name="Schwartz D.C."/>
            <person name="Zhou S."/>
            <person name="Corby-Kistler H."/>
            <person name="Young S.K."/>
            <person name="Zeng Q."/>
            <person name="Gargeya S."/>
            <person name="Fitzgerald M."/>
            <person name="Haas B."/>
            <person name="Abouelleil A."/>
            <person name="Alvarado L."/>
            <person name="Arachchi H.M."/>
            <person name="Berlin A."/>
            <person name="Brown A."/>
            <person name="Chapman S.B."/>
            <person name="Chen Z."/>
            <person name="Dunbar C."/>
            <person name="Freedman E."/>
            <person name="Gearin G."/>
            <person name="Goldberg J."/>
            <person name="Griggs A."/>
            <person name="Gujja S."/>
            <person name="Heiman D."/>
            <person name="Howarth C."/>
            <person name="Larson L."/>
            <person name="Lui A."/>
            <person name="MacDonald P.J.P."/>
            <person name="Montmayeur A."/>
            <person name="Murphy C."/>
            <person name="Neiman D."/>
            <person name="Pearson M."/>
            <person name="Priest M."/>
            <person name="Roberts A."/>
            <person name="Saif S."/>
            <person name="Shea T."/>
            <person name="Shenoy N."/>
            <person name="Sisk P."/>
            <person name="Stolte C."/>
            <person name="Sykes S."/>
            <person name="Wortman J."/>
            <person name="Nusbaum C."/>
            <person name="Birren B."/>
        </authorList>
    </citation>
    <scope>NUCLEOTIDE SEQUENCE [LARGE SCALE GENOMIC DNA]</scope>
    <source>
        <strain evidence="1">HDV247</strain>
    </source>
</reference>
<accession>W9NEZ5</accession>
<sequence length="97" mass="11333">MTAKLVVTEVTLKSFWGHPKCTKQWSYRLYESDRGQCKSALYLTSTLNLWTIQILRLSPSIPNTYQQFSESKRSCQVSNMTMQERKPRVLRITSTII</sequence>
<proteinExistence type="predicted"/>
<gene>
    <name evidence="1" type="ORF">FOVG_19859</name>
</gene>
<dbReference type="HOGENOM" id="CLU_2346738_0_0_1"/>
<name>W9NEZ5_FUSOX</name>